<name>X1CIZ4_9ZZZZ</name>
<reference evidence="1" key="1">
    <citation type="journal article" date="2014" name="Front. Microbiol.">
        <title>High frequency of phylogenetically diverse reductive dehalogenase-homologous genes in deep subseafloor sedimentary metagenomes.</title>
        <authorList>
            <person name="Kawai M."/>
            <person name="Futagami T."/>
            <person name="Toyoda A."/>
            <person name="Takaki Y."/>
            <person name="Nishi S."/>
            <person name="Hori S."/>
            <person name="Arai W."/>
            <person name="Tsubouchi T."/>
            <person name="Morono Y."/>
            <person name="Uchiyama I."/>
            <person name="Ito T."/>
            <person name="Fujiyama A."/>
            <person name="Inagaki F."/>
            <person name="Takami H."/>
        </authorList>
    </citation>
    <scope>NUCLEOTIDE SEQUENCE</scope>
    <source>
        <strain evidence="1">Expedition CK06-06</strain>
    </source>
</reference>
<comment type="caution">
    <text evidence="1">The sequence shown here is derived from an EMBL/GenBank/DDBJ whole genome shotgun (WGS) entry which is preliminary data.</text>
</comment>
<evidence type="ECO:0000313" key="1">
    <source>
        <dbReference type="EMBL" id="GAH08326.1"/>
    </source>
</evidence>
<protein>
    <submittedName>
        <fullName evidence="1">Uncharacterized protein</fullName>
    </submittedName>
</protein>
<feature type="non-terminal residue" evidence="1">
    <location>
        <position position="65"/>
    </location>
</feature>
<sequence length="65" mass="7568">MDFSYIDDKEWLTLDQDTKDQVIDYAFNRDIASDPEYSALPEETKTDVLNVYNQQAEAYSTQTHA</sequence>
<organism evidence="1">
    <name type="scientific">marine sediment metagenome</name>
    <dbReference type="NCBI Taxonomy" id="412755"/>
    <lineage>
        <taxon>unclassified sequences</taxon>
        <taxon>metagenomes</taxon>
        <taxon>ecological metagenomes</taxon>
    </lineage>
</organism>
<dbReference type="EMBL" id="BART01037516">
    <property type="protein sequence ID" value="GAH08326.1"/>
    <property type="molecule type" value="Genomic_DNA"/>
</dbReference>
<dbReference type="AlphaFoldDB" id="X1CIZ4"/>
<gene>
    <name evidence="1" type="ORF">S01H4_62728</name>
</gene>
<proteinExistence type="predicted"/>
<accession>X1CIZ4</accession>